<dbReference type="Pfam" id="PF04073">
    <property type="entry name" value="tRNA_edit"/>
    <property type="match status" value="1"/>
</dbReference>
<dbReference type="InterPro" id="IPR036754">
    <property type="entry name" value="YbaK/aa-tRNA-synt-asso_dom_sf"/>
</dbReference>
<dbReference type="Proteomes" id="UP000838324">
    <property type="component" value="Unassembled WGS sequence"/>
</dbReference>
<proteinExistence type="predicted"/>
<comment type="caution">
    <text evidence="2">The sequence shown here is derived from an EMBL/GenBank/DDBJ whole genome shotgun (WGS) entry which is preliminary data.</text>
</comment>
<dbReference type="CDD" id="cd04332">
    <property type="entry name" value="YbaK_like"/>
    <property type="match status" value="1"/>
</dbReference>
<evidence type="ECO:0000259" key="1">
    <source>
        <dbReference type="Pfam" id="PF04073"/>
    </source>
</evidence>
<protein>
    <recommendedName>
        <fullName evidence="1">YbaK/aminoacyl-tRNA synthetase-associated domain-containing protein</fullName>
    </recommendedName>
</protein>
<organism evidence="2 3">
    <name type="scientific">Paenibacillus auburnensis</name>
    <dbReference type="NCBI Taxonomy" id="2905649"/>
    <lineage>
        <taxon>Bacteria</taxon>
        <taxon>Bacillati</taxon>
        <taxon>Bacillota</taxon>
        <taxon>Bacilli</taxon>
        <taxon>Bacillales</taxon>
        <taxon>Paenibacillaceae</taxon>
        <taxon>Paenibacillus</taxon>
    </lineage>
</organism>
<dbReference type="EMBL" id="CAKMMG010000001">
    <property type="protein sequence ID" value="CAH1191105.1"/>
    <property type="molecule type" value="Genomic_DNA"/>
</dbReference>
<dbReference type="InterPro" id="IPR007214">
    <property type="entry name" value="YbaK/aa-tRNA-synth-assoc-dom"/>
</dbReference>
<evidence type="ECO:0000313" key="2">
    <source>
        <dbReference type="EMBL" id="CAH1191105.1"/>
    </source>
</evidence>
<dbReference type="Gene3D" id="3.90.960.10">
    <property type="entry name" value="YbaK/aminoacyl-tRNA synthetase-associated domain"/>
    <property type="match status" value="1"/>
</dbReference>
<gene>
    <name evidence="2" type="ORF">PAECIP111892_00494</name>
</gene>
<accession>A0ABN8FRS5</accession>
<feature type="domain" description="YbaK/aminoacyl-tRNA synthetase-associated" evidence="1">
    <location>
        <begin position="37"/>
        <end position="141"/>
    </location>
</feature>
<name>A0ABN8FRS5_9BACL</name>
<evidence type="ECO:0000313" key="3">
    <source>
        <dbReference type="Proteomes" id="UP000838324"/>
    </source>
</evidence>
<dbReference type="SUPFAM" id="SSF55826">
    <property type="entry name" value="YbaK/ProRS associated domain"/>
    <property type="match status" value="1"/>
</dbReference>
<reference evidence="2" key="1">
    <citation type="submission" date="2022-01" db="EMBL/GenBank/DDBJ databases">
        <authorList>
            <person name="Criscuolo A."/>
        </authorList>
    </citation>
    <scope>NUCLEOTIDE SEQUENCE</scope>
    <source>
        <strain evidence="2">CIP111892</strain>
    </source>
</reference>
<sequence>MLTLEELEHYLLQNDSTFEIIAHQTPIHSTIDAEPYFDIKKAAPTLILQTNLGLIALIASSQRGRLDFNSLKLAFGYTKLKMADKKAVVERTGYYPGAIPLIGHGLPCIFDTSLLALDYIYGGSGDELHTLKIVPDDVVRLNNVTAFLE</sequence>
<keyword evidence="3" id="KW-1185">Reference proteome</keyword>